<dbReference type="SUPFAM" id="SSF52218">
    <property type="entry name" value="Flavoproteins"/>
    <property type="match status" value="1"/>
</dbReference>
<protein>
    <submittedName>
        <fullName evidence="2">NAD(P)H-dependent oxidoreductase</fullName>
    </submittedName>
</protein>
<dbReference type="RefSeq" id="WP_201427822.1">
    <property type="nucleotide sequence ID" value="NZ_JAEQMG010000105.1"/>
</dbReference>
<dbReference type="PROSITE" id="PS50902">
    <property type="entry name" value="FLAVODOXIN_LIKE"/>
    <property type="match status" value="1"/>
</dbReference>
<dbReference type="PANTHER" id="PTHR39201">
    <property type="entry name" value="EXPORTED PROTEIN-RELATED"/>
    <property type="match status" value="1"/>
</dbReference>
<dbReference type="Pfam" id="PF12682">
    <property type="entry name" value="Flavodoxin_4"/>
    <property type="match status" value="1"/>
</dbReference>
<proteinExistence type="predicted"/>
<dbReference type="PANTHER" id="PTHR39201:SF1">
    <property type="entry name" value="FLAVODOXIN-LIKE DOMAIN-CONTAINING PROTEIN"/>
    <property type="match status" value="1"/>
</dbReference>
<name>A0A935C234_9FIRM</name>
<evidence type="ECO:0000313" key="2">
    <source>
        <dbReference type="EMBL" id="MBK6089025.1"/>
    </source>
</evidence>
<dbReference type="InterPro" id="IPR008254">
    <property type="entry name" value="Flavodoxin/NO_synth"/>
</dbReference>
<dbReference type="Proteomes" id="UP000633365">
    <property type="component" value="Unassembled WGS sequence"/>
</dbReference>
<dbReference type="GO" id="GO:0010181">
    <property type="term" value="F:FMN binding"/>
    <property type="evidence" value="ECO:0007669"/>
    <property type="project" value="InterPro"/>
</dbReference>
<dbReference type="InterPro" id="IPR029039">
    <property type="entry name" value="Flavoprotein-like_sf"/>
</dbReference>
<gene>
    <name evidence="2" type="ORF">JKK62_10295</name>
</gene>
<keyword evidence="3" id="KW-1185">Reference proteome</keyword>
<feature type="domain" description="Flavodoxin-like" evidence="1">
    <location>
        <begin position="4"/>
        <end position="157"/>
    </location>
</feature>
<dbReference type="AlphaFoldDB" id="A0A935C234"/>
<reference evidence="2" key="1">
    <citation type="submission" date="2021-01" db="EMBL/GenBank/DDBJ databases">
        <title>Genome public.</title>
        <authorList>
            <person name="Liu C."/>
            <person name="Sun Q."/>
        </authorList>
    </citation>
    <scope>NUCLEOTIDE SEQUENCE</scope>
    <source>
        <strain evidence="2">M6</strain>
    </source>
</reference>
<sequence length="157" mass="17708">MSRKLVAYFSASGTTAKVAKRLADSIDADLFEIKPKEPYTDADLRWTNPLARCNREKIRRKDVPLEKHIENLALYDTIFLGFPIWYYAAPNIIQTFLKEHDFSGLKIALFATSGGSDINKCAAKLEPYLASETEIIGAKLFSPNVSANDLYLWTETL</sequence>
<dbReference type="EMBL" id="JAEQMG010000105">
    <property type="protein sequence ID" value="MBK6089025.1"/>
    <property type="molecule type" value="Genomic_DNA"/>
</dbReference>
<dbReference type="GO" id="GO:0016651">
    <property type="term" value="F:oxidoreductase activity, acting on NAD(P)H"/>
    <property type="evidence" value="ECO:0007669"/>
    <property type="project" value="UniProtKB-ARBA"/>
</dbReference>
<accession>A0A935C234</accession>
<comment type="caution">
    <text evidence="2">The sequence shown here is derived from an EMBL/GenBank/DDBJ whole genome shotgun (WGS) entry which is preliminary data.</text>
</comment>
<organism evidence="2 3">
    <name type="scientific">Ruminococcus difficilis</name>
    <dbReference type="NCBI Taxonomy" id="2763069"/>
    <lineage>
        <taxon>Bacteria</taxon>
        <taxon>Bacillati</taxon>
        <taxon>Bacillota</taxon>
        <taxon>Clostridia</taxon>
        <taxon>Eubacteriales</taxon>
        <taxon>Oscillospiraceae</taxon>
        <taxon>Ruminococcus</taxon>
    </lineage>
</organism>
<evidence type="ECO:0000313" key="3">
    <source>
        <dbReference type="Proteomes" id="UP000633365"/>
    </source>
</evidence>
<dbReference type="Gene3D" id="3.40.50.360">
    <property type="match status" value="1"/>
</dbReference>
<evidence type="ECO:0000259" key="1">
    <source>
        <dbReference type="PROSITE" id="PS50902"/>
    </source>
</evidence>